<proteinExistence type="predicted"/>
<accession>A0ABU6QMT1</accession>
<evidence type="ECO:0000313" key="1">
    <source>
        <dbReference type="EMBL" id="MED6113311.1"/>
    </source>
</evidence>
<organism evidence="1 2">
    <name type="scientific">Stylosanthes scabra</name>
    <dbReference type="NCBI Taxonomy" id="79078"/>
    <lineage>
        <taxon>Eukaryota</taxon>
        <taxon>Viridiplantae</taxon>
        <taxon>Streptophyta</taxon>
        <taxon>Embryophyta</taxon>
        <taxon>Tracheophyta</taxon>
        <taxon>Spermatophyta</taxon>
        <taxon>Magnoliopsida</taxon>
        <taxon>eudicotyledons</taxon>
        <taxon>Gunneridae</taxon>
        <taxon>Pentapetalae</taxon>
        <taxon>rosids</taxon>
        <taxon>fabids</taxon>
        <taxon>Fabales</taxon>
        <taxon>Fabaceae</taxon>
        <taxon>Papilionoideae</taxon>
        <taxon>50 kb inversion clade</taxon>
        <taxon>dalbergioids sensu lato</taxon>
        <taxon>Dalbergieae</taxon>
        <taxon>Pterocarpus clade</taxon>
        <taxon>Stylosanthes</taxon>
    </lineage>
</organism>
<gene>
    <name evidence="1" type="ORF">PIB30_069606</name>
</gene>
<comment type="caution">
    <text evidence="1">The sequence shown here is derived from an EMBL/GenBank/DDBJ whole genome shotgun (WGS) entry which is preliminary data.</text>
</comment>
<reference evidence="1 2" key="1">
    <citation type="journal article" date="2023" name="Plants (Basel)">
        <title>Bridging the Gap: Combining Genomics and Transcriptomics Approaches to Understand Stylosanthes scabra, an Orphan Legume from the Brazilian Caatinga.</title>
        <authorList>
            <person name="Ferreira-Neto J.R.C."/>
            <person name="da Silva M.D."/>
            <person name="Binneck E."/>
            <person name="de Melo N.F."/>
            <person name="da Silva R.H."/>
            <person name="de Melo A.L.T.M."/>
            <person name="Pandolfi V."/>
            <person name="Bustamante F.O."/>
            <person name="Brasileiro-Vidal A.C."/>
            <person name="Benko-Iseppon A.M."/>
        </authorList>
    </citation>
    <scope>NUCLEOTIDE SEQUENCE [LARGE SCALE GENOMIC DNA]</scope>
    <source>
        <tissue evidence="1">Leaves</tissue>
    </source>
</reference>
<evidence type="ECO:0000313" key="2">
    <source>
        <dbReference type="Proteomes" id="UP001341840"/>
    </source>
</evidence>
<dbReference type="EMBL" id="JASCZI010000768">
    <property type="protein sequence ID" value="MED6113311.1"/>
    <property type="molecule type" value="Genomic_DNA"/>
</dbReference>
<keyword evidence="2" id="KW-1185">Reference proteome</keyword>
<sequence>MSWTQSKAAMFPEHEINNVPQVLRPCQGEDPVTDINQIYGKPHRQEEQDDHLVPQPKILNKRDDNQPLHFLISWQAGRHPALAFPNALEPCILSTIDIPNSPFNTAEDLNSWRNSKCPRVIVNASPTFQA</sequence>
<name>A0ABU6QMT1_9FABA</name>
<protein>
    <submittedName>
        <fullName evidence="1">Uncharacterized protein</fullName>
    </submittedName>
</protein>
<dbReference type="Proteomes" id="UP001341840">
    <property type="component" value="Unassembled WGS sequence"/>
</dbReference>